<dbReference type="GO" id="GO:0008834">
    <property type="term" value="F:ditrans,polycis-undecaprenyl-diphosphate synthase [(2E,6E)-farnesyl-diphosphate specific] activity"/>
    <property type="evidence" value="ECO:0007669"/>
    <property type="project" value="TreeGrafter"/>
</dbReference>
<keyword evidence="5" id="KW-1185">Reference proteome</keyword>
<evidence type="ECO:0000256" key="2">
    <source>
        <dbReference type="HAMAP-Rule" id="MF_01139"/>
    </source>
</evidence>
<feature type="binding site" evidence="2">
    <location>
        <position position="69"/>
    </location>
    <ligand>
        <name>substrate</name>
    </ligand>
</feature>
<feature type="region of interest" description="Disordered" evidence="3">
    <location>
        <begin position="232"/>
        <end position="286"/>
    </location>
</feature>
<comment type="similarity">
    <text evidence="2">Belongs to the UPP synthase family.</text>
</comment>
<comment type="function">
    <text evidence="2">Catalyzes the condensation of isopentenyl diphosphate (IPP) with allylic pyrophosphates generating different type of terpenoids.</text>
</comment>
<sequence length="286" mass="31016">MNLVEARNLPRHVGIIMDGNGRWAELRGEPREAGHKAGSAAVRRIVRVCRRLGVEALTLYAFSEQNWARPRNEVDALMGLLREYLMSERCEILENDIRLVAIGDISRLPEGVRDVLDPLRKASATNRQMTLALALSYGAREEIAAAARELAMEAVAGRLDPESIDGALLAARLPSLSVGEPDLIIRTGGEQRLSNFLLYGAAYAELSFTERLWPDFTEDDLFAAIAAYQRRDGAPPPARDAEGGGGGEPASARGALDAERPWRAREIAAPASQASHGSHDGSRTGV</sequence>
<dbReference type="EC" id="2.5.1.-" evidence="2"/>
<dbReference type="CDD" id="cd00475">
    <property type="entry name" value="Cis_IPPS"/>
    <property type="match status" value="1"/>
</dbReference>
<dbReference type="PROSITE" id="PS01066">
    <property type="entry name" value="UPP_SYNTHASE"/>
    <property type="match status" value="1"/>
</dbReference>
<dbReference type="EMBL" id="AM746676">
    <property type="protein sequence ID" value="CAN96360.1"/>
    <property type="molecule type" value="Genomic_DNA"/>
</dbReference>
<dbReference type="AlphaFoldDB" id="A9GGS7"/>
<keyword evidence="1 2" id="KW-0808">Transferase</keyword>
<feature type="active site" evidence="2">
    <location>
        <position position="18"/>
    </location>
</feature>
<feature type="binding site" evidence="2">
    <location>
        <position position="186"/>
    </location>
    <ligand>
        <name>substrate</name>
    </ligand>
</feature>
<name>A9GGS7_SORC5</name>
<protein>
    <recommendedName>
        <fullName evidence="2">Isoprenyl transferase</fullName>
        <ecNumber evidence="2">2.5.1.-</ecNumber>
    </recommendedName>
</protein>
<keyword evidence="2" id="KW-0460">Magnesium</keyword>
<dbReference type="GO" id="GO:0005829">
    <property type="term" value="C:cytosol"/>
    <property type="evidence" value="ECO:0007669"/>
    <property type="project" value="TreeGrafter"/>
</dbReference>
<dbReference type="eggNOG" id="COG0020">
    <property type="taxonomic scope" value="Bacteria"/>
</dbReference>
<feature type="binding site" evidence="2">
    <location>
        <position position="23"/>
    </location>
    <ligand>
        <name>substrate</name>
    </ligand>
</feature>
<dbReference type="PANTHER" id="PTHR10291:SF0">
    <property type="entry name" value="DEHYDRODOLICHYL DIPHOSPHATE SYNTHASE 2"/>
    <property type="match status" value="1"/>
</dbReference>
<accession>A9GGS7</accession>
<feature type="binding site" evidence="2">
    <location>
        <position position="35"/>
    </location>
    <ligand>
        <name>substrate</name>
    </ligand>
</feature>
<feature type="compositionally biased region" description="Basic and acidic residues" evidence="3">
    <location>
        <begin position="256"/>
        <end position="266"/>
    </location>
</feature>
<dbReference type="OrthoDB" id="4191603at2"/>
<feature type="binding site" evidence="2">
    <location>
        <position position="31"/>
    </location>
    <ligand>
        <name>substrate</name>
    </ligand>
</feature>
<feature type="binding site" evidence="2">
    <location>
        <position position="205"/>
    </location>
    <ligand>
        <name>Mg(2+)</name>
        <dbReference type="ChEBI" id="CHEBI:18420"/>
    </ligand>
</feature>
<dbReference type="InterPro" id="IPR001441">
    <property type="entry name" value="UPP_synth-like"/>
</dbReference>
<reference evidence="4 5" key="1">
    <citation type="journal article" date="2007" name="Nat. Biotechnol.">
        <title>Complete genome sequence of the myxobacterium Sorangium cellulosum.</title>
        <authorList>
            <person name="Schneiker S."/>
            <person name="Perlova O."/>
            <person name="Kaiser O."/>
            <person name="Gerth K."/>
            <person name="Alici A."/>
            <person name="Altmeyer M.O."/>
            <person name="Bartels D."/>
            <person name="Bekel T."/>
            <person name="Beyer S."/>
            <person name="Bode E."/>
            <person name="Bode H.B."/>
            <person name="Bolten C.J."/>
            <person name="Choudhuri J.V."/>
            <person name="Doss S."/>
            <person name="Elnakady Y.A."/>
            <person name="Frank B."/>
            <person name="Gaigalat L."/>
            <person name="Goesmann A."/>
            <person name="Groeger C."/>
            <person name="Gross F."/>
            <person name="Jelsbak L."/>
            <person name="Jelsbak L."/>
            <person name="Kalinowski J."/>
            <person name="Kegler C."/>
            <person name="Knauber T."/>
            <person name="Konietzny S."/>
            <person name="Kopp M."/>
            <person name="Krause L."/>
            <person name="Krug D."/>
            <person name="Linke B."/>
            <person name="Mahmud T."/>
            <person name="Martinez-Arias R."/>
            <person name="McHardy A.C."/>
            <person name="Merai M."/>
            <person name="Meyer F."/>
            <person name="Mormann S."/>
            <person name="Munoz-Dorado J."/>
            <person name="Perez J."/>
            <person name="Pradella S."/>
            <person name="Rachid S."/>
            <person name="Raddatz G."/>
            <person name="Rosenau F."/>
            <person name="Rueckert C."/>
            <person name="Sasse F."/>
            <person name="Scharfe M."/>
            <person name="Schuster S.C."/>
            <person name="Suen G."/>
            <person name="Treuner-Lange A."/>
            <person name="Velicer G.J."/>
            <person name="Vorholter F.-J."/>
            <person name="Weissman K.J."/>
            <person name="Welch R.D."/>
            <person name="Wenzel S.C."/>
            <person name="Whitworth D.E."/>
            <person name="Wilhelm S."/>
            <person name="Wittmann C."/>
            <person name="Bloecker H."/>
            <person name="Puehler A."/>
            <person name="Mueller R."/>
        </authorList>
    </citation>
    <scope>NUCLEOTIDE SEQUENCE [LARGE SCALE GENOMIC DNA]</scope>
    <source>
        <strain evidence="5">So ce56</strain>
    </source>
</reference>
<comment type="caution">
    <text evidence="2">Lacks conserved residue(s) required for the propagation of feature annotation.</text>
</comment>
<dbReference type="HOGENOM" id="CLU_038505_1_1_7"/>
<dbReference type="GO" id="GO:0000287">
    <property type="term" value="F:magnesium ion binding"/>
    <property type="evidence" value="ECO:0007669"/>
    <property type="project" value="UniProtKB-UniRule"/>
</dbReference>
<dbReference type="InterPro" id="IPR036424">
    <property type="entry name" value="UPP_synth-like_sf"/>
</dbReference>
<proteinExistence type="inferred from homology"/>
<feature type="binding site" evidence="2">
    <location>
        <position position="18"/>
    </location>
    <ligand>
        <name>Mg(2+)</name>
        <dbReference type="ChEBI" id="CHEBI:18420"/>
    </ligand>
</feature>
<feature type="binding site" evidence="2">
    <location>
        <begin position="19"/>
        <end position="22"/>
    </location>
    <ligand>
        <name>substrate</name>
    </ligand>
</feature>
<dbReference type="Gene3D" id="3.40.1180.10">
    <property type="entry name" value="Decaprenyl diphosphate synthase-like"/>
    <property type="match status" value="1"/>
</dbReference>
<keyword evidence="2" id="KW-0479">Metal-binding</keyword>
<evidence type="ECO:0000313" key="4">
    <source>
        <dbReference type="EMBL" id="CAN96360.1"/>
    </source>
</evidence>
<dbReference type="BioCyc" id="SCEL448385:SCE_RS31810-MONOMER"/>
<dbReference type="Proteomes" id="UP000002139">
    <property type="component" value="Chromosome"/>
</dbReference>
<feature type="compositionally biased region" description="Basic and acidic residues" evidence="3">
    <location>
        <begin position="277"/>
        <end position="286"/>
    </location>
</feature>
<dbReference type="Pfam" id="PF01255">
    <property type="entry name" value="Prenyltransf"/>
    <property type="match status" value="1"/>
</dbReference>
<feature type="active site" description="Proton acceptor" evidence="2">
    <location>
        <position position="66"/>
    </location>
</feature>
<organism evidence="4 5">
    <name type="scientific">Sorangium cellulosum (strain So ce56)</name>
    <name type="common">Polyangium cellulosum (strain So ce56)</name>
    <dbReference type="NCBI Taxonomy" id="448385"/>
    <lineage>
        <taxon>Bacteria</taxon>
        <taxon>Pseudomonadati</taxon>
        <taxon>Myxococcota</taxon>
        <taxon>Polyangia</taxon>
        <taxon>Polyangiales</taxon>
        <taxon>Polyangiaceae</taxon>
        <taxon>Sorangium</taxon>
    </lineage>
</organism>
<dbReference type="NCBIfam" id="TIGR00055">
    <property type="entry name" value="uppS"/>
    <property type="match status" value="1"/>
</dbReference>
<dbReference type="STRING" id="448385.sce6193"/>
<dbReference type="InterPro" id="IPR018520">
    <property type="entry name" value="UPP_synth-like_CS"/>
</dbReference>
<evidence type="ECO:0000313" key="5">
    <source>
        <dbReference type="Proteomes" id="UP000002139"/>
    </source>
</evidence>
<gene>
    <name evidence="4" type="primary">uppS2</name>
    <name evidence="4" type="ordered locus">sce6193</name>
</gene>
<feature type="binding site" evidence="2">
    <location>
        <position position="67"/>
    </location>
    <ligand>
        <name>substrate</name>
    </ligand>
</feature>
<dbReference type="PANTHER" id="PTHR10291">
    <property type="entry name" value="DEHYDRODOLICHYL DIPHOSPHATE SYNTHASE FAMILY MEMBER"/>
    <property type="match status" value="1"/>
</dbReference>
<evidence type="ECO:0000256" key="3">
    <source>
        <dbReference type="SAM" id="MobiDB-lite"/>
    </source>
</evidence>
<dbReference type="GO" id="GO:0016094">
    <property type="term" value="P:polyprenol biosynthetic process"/>
    <property type="evidence" value="ECO:0007669"/>
    <property type="project" value="TreeGrafter"/>
</dbReference>
<evidence type="ECO:0000256" key="1">
    <source>
        <dbReference type="ARBA" id="ARBA00022679"/>
    </source>
</evidence>
<dbReference type="KEGG" id="scl:sce6193"/>
<feature type="binding site" evidence="2">
    <location>
        <begin position="192"/>
        <end position="194"/>
    </location>
    <ligand>
        <name>substrate</name>
    </ligand>
</feature>
<dbReference type="RefSeq" id="WP_012238814.1">
    <property type="nucleotide sequence ID" value="NC_010162.1"/>
</dbReference>
<dbReference type="HAMAP" id="MF_01139">
    <property type="entry name" value="ISPT"/>
    <property type="match status" value="1"/>
</dbReference>
<comment type="cofactor">
    <cofactor evidence="2">
        <name>Mg(2+)</name>
        <dbReference type="ChEBI" id="CHEBI:18420"/>
    </cofactor>
    <text evidence="2">Binds 2 magnesium ions per subunit.</text>
</comment>
<comment type="subunit">
    <text evidence="2">Homodimer.</text>
</comment>
<dbReference type="SUPFAM" id="SSF64005">
    <property type="entry name" value="Undecaprenyl diphosphate synthase"/>
    <property type="match status" value="1"/>
</dbReference>